<evidence type="ECO:0000313" key="2">
    <source>
        <dbReference type="EMBL" id="NHR06525.1"/>
    </source>
</evidence>
<proteinExistence type="predicted"/>
<name>A0ABX0LDN6_9NEIS</name>
<gene>
    <name evidence="2" type="ORF">HA052_15135</name>
</gene>
<organism evidence="2 3">
    <name type="scientific">Chromobacterium fluminis</name>
    <dbReference type="NCBI Taxonomy" id="3044269"/>
    <lineage>
        <taxon>Bacteria</taxon>
        <taxon>Pseudomonadati</taxon>
        <taxon>Pseudomonadota</taxon>
        <taxon>Betaproteobacteria</taxon>
        <taxon>Neisseriales</taxon>
        <taxon>Chromobacteriaceae</taxon>
        <taxon>Chromobacterium</taxon>
    </lineage>
</organism>
<dbReference type="GO" id="GO:0004519">
    <property type="term" value="F:endonuclease activity"/>
    <property type="evidence" value="ECO:0007669"/>
    <property type="project" value="UniProtKB-KW"/>
</dbReference>
<dbReference type="CDD" id="cd00085">
    <property type="entry name" value="HNHc"/>
    <property type="match status" value="1"/>
</dbReference>
<evidence type="ECO:0000259" key="1">
    <source>
        <dbReference type="Pfam" id="PF13391"/>
    </source>
</evidence>
<dbReference type="Pfam" id="PF13391">
    <property type="entry name" value="HNH_2"/>
    <property type="match status" value="1"/>
</dbReference>
<feature type="domain" description="HNH nuclease" evidence="1">
    <location>
        <begin position="149"/>
        <end position="195"/>
    </location>
</feature>
<keyword evidence="2" id="KW-0540">Nuclease</keyword>
<reference evidence="2 3" key="1">
    <citation type="submission" date="2020-03" db="EMBL/GenBank/DDBJ databases">
        <title>Draft genome sequence of environmentally isolated cultures.</title>
        <authorList>
            <person name="Wilson H.S."/>
            <person name="De Leon M.E."/>
        </authorList>
    </citation>
    <scope>NUCLEOTIDE SEQUENCE [LARGE SCALE GENOMIC DNA]</scope>
    <source>
        <strain evidence="2 3">HSC-31F16</strain>
    </source>
</reference>
<keyword evidence="2" id="KW-0255">Endonuclease</keyword>
<keyword evidence="2" id="KW-0378">Hydrolase</keyword>
<dbReference type="RefSeq" id="WP_166452517.1">
    <property type="nucleotide sequence ID" value="NZ_JAAOMA010000021.1"/>
</dbReference>
<sequence>MFEKGIKISWWHPTEYINIDLDSLSTDVKIKTTNEWWPEKKKILHYTTSSDITQHVDGVFTLTIRYTPENNPHLPNENTYWGTSTIVIEPGAQSGTATWDGADNHDYDGTVRWTRLDGLFKAKKRTTTTKMEREQTQFRAALLSIDSCCAISGETTEATLEAAHIIASKYGGAEVIENGILLRADLHRLMDTNKIKIQQDGHVVIIDQLSDDYQKLLYGKKLQPTILNRIAQALAKAEELGPVASTE</sequence>
<dbReference type="InterPro" id="IPR003615">
    <property type="entry name" value="HNH_nuc"/>
</dbReference>
<evidence type="ECO:0000313" key="3">
    <source>
        <dbReference type="Proteomes" id="UP001515641"/>
    </source>
</evidence>
<accession>A0ABX0LDN6</accession>
<keyword evidence="3" id="KW-1185">Reference proteome</keyword>
<protein>
    <submittedName>
        <fullName evidence="2">HNH endonuclease</fullName>
    </submittedName>
</protein>
<dbReference type="Proteomes" id="UP001515641">
    <property type="component" value="Unassembled WGS sequence"/>
</dbReference>
<dbReference type="EMBL" id="JAAOMA010000021">
    <property type="protein sequence ID" value="NHR06525.1"/>
    <property type="molecule type" value="Genomic_DNA"/>
</dbReference>
<comment type="caution">
    <text evidence="2">The sequence shown here is derived from an EMBL/GenBank/DDBJ whole genome shotgun (WGS) entry which is preliminary data.</text>
</comment>